<sequence length="286" mass="27237">MERYLPAALARNPKLLVAAASFAAGAATTYVAYTWSARAAPTTSGAPLVAVPPAAGAVRGDRDRHRDGGGTGNGDRVGDTAPPAAVAGSPPHAPGGEPAAVAAAVAAADAPAAGGGGGARAKAPLAAALPRPITSWVVTRSATHGLAPDKVVRVALEWARRDGGDAVFSVTPAAPSAPAAAPAAVDGDGGDGAGGDAGASVPSVVAAAGEPLPLGEVVYSVDEAHLRWLDAVVALGAVGSRSDALHRVLAAAAAADDAAVFGVIRCRTDGCAGATVAGGGGGGASQ</sequence>
<dbReference type="Proteomes" id="UP000798662">
    <property type="component" value="Chromosome 1"/>
</dbReference>
<proteinExistence type="predicted"/>
<name>A0ACC3BP60_PYRYE</name>
<gene>
    <name evidence="1" type="ORF">I4F81_002104</name>
</gene>
<dbReference type="EMBL" id="CM020618">
    <property type="protein sequence ID" value="KAK1859509.1"/>
    <property type="molecule type" value="Genomic_DNA"/>
</dbReference>
<organism evidence="1 2">
    <name type="scientific">Pyropia yezoensis</name>
    <name type="common">Susabi-nori</name>
    <name type="synonym">Porphyra yezoensis</name>
    <dbReference type="NCBI Taxonomy" id="2788"/>
    <lineage>
        <taxon>Eukaryota</taxon>
        <taxon>Rhodophyta</taxon>
        <taxon>Bangiophyceae</taxon>
        <taxon>Bangiales</taxon>
        <taxon>Bangiaceae</taxon>
        <taxon>Pyropia</taxon>
    </lineage>
</organism>
<protein>
    <submittedName>
        <fullName evidence="1">Uncharacterized protein</fullName>
    </submittedName>
</protein>
<keyword evidence="2" id="KW-1185">Reference proteome</keyword>
<reference evidence="1" key="1">
    <citation type="submission" date="2019-11" db="EMBL/GenBank/DDBJ databases">
        <title>Nori genome reveals adaptations in red seaweeds to the harsh intertidal environment.</title>
        <authorList>
            <person name="Wang D."/>
            <person name="Mao Y."/>
        </authorList>
    </citation>
    <scope>NUCLEOTIDE SEQUENCE</scope>
    <source>
        <tissue evidence="1">Gametophyte</tissue>
    </source>
</reference>
<accession>A0ACC3BP60</accession>
<evidence type="ECO:0000313" key="2">
    <source>
        <dbReference type="Proteomes" id="UP000798662"/>
    </source>
</evidence>
<comment type="caution">
    <text evidence="1">The sequence shown here is derived from an EMBL/GenBank/DDBJ whole genome shotgun (WGS) entry which is preliminary data.</text>
</comment>
<evidence type="ECO:0000313" key="1">
    <source>
        <dbReference type="EMBL" id="KAK1859509.1"/>
    </source>
</evidence>